<dbReference type="InterPro" id="IPR058163">
    <property type="entry name" value="LysR-type_TF_proteobact-type"/>
</dbReference>
<evidence type="ECO:0000256" key="3">
    <source>
        <dbReference type="ARBA" id="ARBA00023125"/>
    </source>
</evidence>
<dbReference type="GO" id="GO:0006351">
    <property type="term" value="P:DNA-templated transcription"/>
    <property type="evidence" value="ECO:0007669"/>
    <property type="project" value="TreeGrafter"/>
</dbReference>
<reference evidence="6" key="1">
    <citation type="journal article" date="2015" name="Nature">
        <title>Complex archaea that bridge the gap between prokaryotes and eukaryotes.</title>
        <authorList>
            <person name="Spang A."/>
            <person name="Saw J.H."/>
            <person name="Jorgensen S.L."/>
            <person name="Zaremba-Niedzwiedzka K."/>
            <person name="Martijn J."/>
            <person name="Lind A.E."/>
            <person name="van Eijk R."/>
            <person name="Schleper C."/>
            <person name="Guy L."/>
            <person name="Ettema T.J."/>
        </authorList>
    </citation>
    <scope>NUCLEOTIDE SEQUENCE</scope>
</reference>
<gene>
    <name evidence="6" type="ORF">LCGC14_0419580</name>
</gene>
<dbReference type="EMBL" id="LAZR01000381">
    <property type="protein sequence ID" value="KKN71561.1"/>
    <property type="molecule type" value="Genomic_DNA"/>
</dbReference>
<dbReference type="Pfam" id="PF03466">
    <property type="entry name" value="LysR_substrate"/>
    <property type="match status" value="1"/>
</dbReference>
<evidence type="ECO:0000256" key="4">
    <source>
        <dbReference type="ARBA" id="ARBA00023163"/>
    </source>
</evidence>
<organism evidence="6">
    <name type="scientific">marine sediment metagenome</name>
    <dbReference type="NCBI Taxonomy" id="412755"/>
    <lineage>
        <taxon>unclassified sequences</taxon>
        <taxon>metagenomes</taxon>
        <taxon>ecological metagenomes</taxon>
    </lineage>
</organism>
<evidence type="ECO:0000256" key="1">
    <source>
        <dbReference type="ARBA" id="ARBA00009437"/>
    </source>
</evidence>
<dbReference type="SUPFAM" id="SSF53850">
    <property type="entry name" value="Periplasmic binding protein-like II"/>
    <property type="match status" value="1"/>
</dbReference>
<accession>A0A0F9VDB3</accession>
<evidence type="ECO:0000259" key="5">
    <source>
        <dbReference type="PROSITE" id="PS50931"/>
    </source>
</evidence>
<keyword evidence="3" id="KW-0238">DNA-binding</keyword>
<dbReference type="Gene3D" id="3.40.190.290">
    <property type="match status" value="1"/>
</dbReference>
<dbReference type="GO" id="GO:0003700">
    <property type="term" value="F:DNA-binding transcription factor activity"/>
    <property type="evidence" value="ECO:0007669"/>
    <property type="project" value="InterPro"/>
</dbReference>
<dbReference type="InterPro" id="IPR036390">
    <property type="entry name" value="WH_DNA-bd_sf"/>
</dbReference>
<sequence length="315" mass="35364">MSITNQLTLFVDVVQQGSFAKAAALHDMDNSSLSKQIKKLETSLGVQLLNRSTRSFSLTSAGEEILAQAHILIDTLSDIHSIADSYQAKPKGILRITSGMFFGQQYIQPAINIFMQKYPEVKITLMLDDKRNDIISDHYDLAFRIGKLNDSNLMAKKIANMHFALVASHDFIKKHGMPTTPDDLLALPAIIYGNGDVSLDQVKISTEPHGDEQKIYKMKGNYKVSDVRAMVDAVKAGLGYVMLDLFNLEEPIDKMGLVPLLTNYKLSTMGTGIYALYPHRKQTPLVSEFIKTVQEYIGTPPFWVEHMPNYKELYK</sequence>
<name>A0A0F9VDB3_9ZZZZ</name>
<comment type="similarity">
    <text evidence="1">Belongs to the LysR transcriptional regulatory family.</text>
</comment>
<proteinExistence type="inferred from homology"/>
<dbReference type="CDD" id="cd08422">
    <property type="entry name" value="PBP2_CrgA_like"/>
    <property type="match status" value="1"/>
</dbReference>
<protein>
    <recommendedName>
        <fullName evidence="5">HTH lysR-type domain-containing protein</fullName>
    </recommendedName>
</protein>
<evidence type="ECO:0000256" key="2">
    <source>
        <dbReference type="ARBA" id="ARBA00023015"/>
    </source>
</evidence>
<evidence type="ECO:0000313" key="6">
    <source>
        <dbReference type="EMBL" id="KKN71561.1"/>
    </source>
</evidence>
<feature type="domain" description="HTH lysR-type" evidence="5">
    <location>
        <begin position="1"/>
        <end position="59"/>
    </location>
</feature>
<keyword evidence="2" id="KW-0805">Transcription regulation</keyword>
<dbReference type="PANTHER" id="PTHR30537">
    <property type="entry name" value="HTH-TYPE TRANSCRIPTIONAL REGULATOR"/>
    <property type="match status" value="1"/>
</dbReference>
<dbReference type="Pfam" id="PF00126">
    <property type="entry name" value="HTH_1"/>
    <property type="match status" value="1"/>
</dbReference>
<dbReference type="FunFam" id="1.10.10.10:FF:000001">
    <property type="entry name" value="LysR family transcriptional regulator"/>
    <property type="match status" value="1"/>
</dbReference>
<dbReference type="InterPro" id="IPR000847">
    <property type="entry name" value="LysR_HTH_N"/>
</dbReference>
<keyword evidence="4" id="KW-0804">Transcription</keyword>
<dbReference type="PROSITE" id="PS50931">
    <property type="entry name" value="HTH_LYSR"/>
    <property type="match status" value="1"/>
</dbReference>
<dbReference type="Gene3D" id="1.10.10.10">
    <property type="entry name" value="Winged helix-like DNA-binding domain superfamily/Winged helix DNA-binding domain"/>
    <property type="match status" value="1"/>
</dbReference>
<dbReference type="AlphaFoldDB" id="A0A0F9VDB3"/>
<dbReference type="InterPro" id="IPR036388">
    <property type="entry name" value="WH-like_DNA-bd_sf"/>
</dbReference>
<dbReference type="SUPFAM" id="SSF46785">
    <property type="entry name" value="Winged helix' DNA-binding domain"/>
    <property type="match status" value="1"/>
</dbReference>
<dbReference type="GO" id="GO:0043565">
    <property type="term" value="F:sequence-specific DNA binding"/>
    <property type="evidence" value="ECO:0007669"/>
    <property type="project" value="TreeGrafter"/>
</dbReference>
<comment type="caution">
    <text evidence="6">The sequence shown here is derived from an EMBL/GenBank/DDBJ whole genome shotgun (WGS) entry which is preliminary data.</text>
</comment>
<dbReference type="InterPro" id="IPR005119">
    <property type="entry name" value="LysR_subst-bd"/>
</dbReference>
<dbReference type="PANTHER" id="PTHR30537:SF14">
    <property type="entry name" value="TRANSCRIPTIONAL REGULATOR LYSR FAMILY"/>
    <property type="match status" value="1"/>
</dbReference>